<evidence type="ECO:0000259" key="4">
    <source>
        <dbReference type="Pfam" id="PF11887"/>
    </source>
</evidence>
<evidence type="ECO:0000313" key="5">
    <source>
        <dbReference type="EMBL" id="SHL02092.1"/>
    </source>
</evidence>
<dbReference type="InterPro" id="IPR005693">
    <property type="entry name" value="Mce"/>
</dbReference>
<dbReference type="STRING" id="1848.SAMN05443637_11691"/>
<feature type="region of interest" description="Disordered" evidence="2">
    <location>
        <begin position="342"/>
        <end position="409"/>
    </location>
</feature>
<dbReference type="InterPro" id="IPR052336">
    <property type="entry name" value="MlaD_Phospholipid_Transporter"/>
</dbReference>
<keyword evidence="6" id="KW-1185">Reference proteome</keyword>
<dbReference type="Pfam" id="PF02470">
    <property type="entry name" value="MlaD"/>
    <property type="match status" value="1"/>
</dbReference>
<feature type="domain" description="Mce/MlaD" evidence="3">
    <location>
        <begin position="41"/>
        <end position="113"/>
    </location>
</feature>
<evidence type="ECO:0000256" key="2">
    <source>
        <dbReference type="SAM" id="MobiDB-lite"/>
    </source>
</evidence>
<dbReference type="PANTHER" id="PTHR33371">
    <property type="entry name" value="INTERMEMBRANE PHOSPHOLIPID TRANSPORT SYSTEM BINDING PROTEIN MLAD-RELATED"/>
    <property type="match status" value="1"/>
</dbReference>
<feature type="coiled-coil region" evidence="1">
    <location>
        <begin position="205"/>
        <end position="232"/>
    </location>
</feature>
<dbReference type="AlphaFoldDB" id="A0A1M6X7V9"/>
<organism evidence="5 6">
    <name type="scientific">Pseudonocardia thermophila</name>
    <dbReference type="NCBI Taxonomy" id="1848"/>
    <lineage>
        <taxon>Bacteria</taxon>
        <taxon>Bacillati</taxon>
        <taxon>Actinomycetota</taxon>
        <taxon>Actinomycetes</taxon>
        <taxon>Pseudonocardiales</taxon>
        <taxon>Pseudonocardiaceae</taxon>
        <taxon>Pseudonocardia</taxon>
    </lineage>
</organism>
<dbReference type="InterPro" id="IPR024516">
    <property type="entry name" value="Mce_C"/>
</dbReference>
<sequence length="409" mass="42818">MSRVPVAPLVKFLVFAVVTTAATTVLGLTIANAQGGDRAAYSARFADVTGLLPGDDVRIAGVVVGSVTDIEIVDKRVAEVDFEIDSSLQLPATTRAAVLYKNLIGQRFLALSQEPGPCDPAAPATLAAGAVISEACTRGPLNLTELFNGFRPLFQALDPEQVNTLADEVIQVLQGQGGTIESLLASTASLTKTLADKDAVIGELIDNLSGVLESVTERNDQLNDLIVGLRELVAGLAEDREPIGEAISSIGDLAVTTAGLLEEGRPALQADIAALGALAGELHEGEPVIEHYLQFAPYKLNKIARAGSYGSWFNFYLCGASLTVGVSPIVPPQKIELPDFTTAERCGSDPDGLGDDLEIGPPWPVPGAEYGDDDHGGDHHAEDHHDRPVADELTQPRSDLPLPAVGGAS</sequence>
<accession>A0A1M6X7V9</accession>
<feature type="domain" description="Mammalian cell entry C-terminal" evidence="4">
    <location>
        <begin position="123"/>
        <end position="296"/>
    </location>
</feature>
<protein>
    <submittedName>
        <fullName evidence="5">Phospholipid/cholesterol/gamma-HCH transport system substrate-binding protein</fullName>
    </submittedName>
</protein>
<dbReference type="Proteomes" id="UP000184363">
    <property type="component" value="Unassembled WGS sequence"/>
</dbReference>
<dbReference type="InterPro" id="IPR003399">
    <property type="entry name" value="Mce/MlaD"/>
</dbReference>
<dbReference type="PANTHER" id="PTHR33371:SF17">
    <property type="entry name" value="MCE-FAMILY PROTEIN MCE1B"/>
    <property type="match status" value="1"/>
</dbReference>
<feature type="compositionally biased region" description="Basic and acidic residues" evidence="2">
    <location>
        <begin position="373"/>
        <end position="390"/>
    </location>
</feature>
<dbReference type="OrthoDB" id="338143at2"/>
<gene>
    <name evidence="5" type="ORF">SAMN05443637_11691</name>
</gene>
<dbReference type="GO" id="GO:0005576">
    <property type="term" value="C:extracellular region"/>
    <property type="evidence" value="ECO:0007669"/>
    <property type="project" value="TreeGrafter"/>
</dbReference>
<evidence type="ECO:0000259" key="3">
    <source>
        <dbReference type="Pfam" id="PF02470"/>
    </source>
</evidence>
<keyword evidence="1" id="KW-0175">Coiled coil</keyword>
<dbReference type="GO" id="GO:0051701">
    <property type="term" value="P:biological process involved in interaction with host"/>
    <property type="evidence" value="ECO:0007669"/>
    <property type="project" value="TreeGrafter"/>
</dbReference>
<evidence type="ECO:0000313" key="6">
    <source>
        <dbReference type="Proteomes" id="UP000184363"/>
    </source>
</evidence>
<dbReference type="Pfam" id="PF11887">
    <property type="entry name" value="Mce4_CUP1"/>
    <property type="match status" value="1"/>
</dbReference>
<evidence type="ECO:0000256" key="1">
    <source>
        <dbReference type="SAM" id="Coils"/>
    </source>
</evidence>
<name>A0A1M6X7V9_PSETH</name>
<proteinExistence type="predicted"/>
<dbReference type="NCBIfam" id="TIGR00996">
    <property type="entry name" value="Mtu_fam_mce"/>
    <property type="match status" value="1"/>
</dbReference>
<reference evidence="5 6" key="1">
    <citation type="submission" date="2016-11" db="EMBL/GenBank/DDBJ databases">
        <authorList>
            <person name="Jaros S."/>
            <person name="Januszkiewicz K."/>
            <person name="Wedrychowicz H."/>
        </authorList>
    </citation>
    <scope>NUCLEOTIDE SEQUENCE [LARGE SCALE GENOMIC DNA]</scope>
    <source>
        <strain evidence="5 6">DSM 43832</strain>
    </source>
</reference>
<dbReference type="RefSeq" id="WP_073458731.1">
    <property type="nucleotide sequence ID" value="NZ_CALGVN010000027.1"/>
</dbReference>
<dbReference type="EMBL" id="FRAP01000016">
    <property type="protein sequence ID" value="SHL02092.1"/>
    <property type="molecule type" value="Genomic_DNA"/>
</dbReference>